<evidence type="ECO:0000313" key="12">
    <source>
        <dbReference type="Proteomes" id="UP000023152"/>
    </source>
</evidence>
<dbReference type="PANTHER" id="PTHR14647:SF87">
    <property type="entry name" value="PUTATIVE-RELATED"/>
    <property type="match status" value="1"/>
</dbReference>
<dbReference type="Gene3D" id="3.40.50.300">
    <property type="entry name" value="P-loop containing nucleotide triphosphate hydrolases"/>
    <property type="match status" value="1"/>
</dbReference>
<dbReference type="GO" id="GO:0000139">
    <property type="term" value="C:Golgi membrane"/>
    <property type="evidence" value="ECO:0007669"/>
    <property type="project" value="UniProtKB-SubCell"/>
</dbReference>
<keyword evidence="5" id="KW-0735">Signal-anchor</keyword>
<evidence type="ECO:0000256" key="6">
    <source>
        <dbReference type="ARBA" id="ARBA00022989"/>
    </source>
</evidence>
<dbReference type="InterPro" id="IPR027417">
    <property type="entry name" value="P-loop_NTPase"/>
</dbReference>
<evidence type="ECO:0000256" key="10">
    <source>
        <dbReference type="SAM" id="MobiDB-lite"/>
    </source>
</evidence>
<dbReference type="OrthoDB" id="514299at2759"/>
<feature type="compositionally biased region" description="Polar residues" evidence="10">
    <location>
        <begin position="315"/>
        <end position="332"/>
    </location>
</feature>
<gene>
    <name evidence="11" type="ORF">RFI_11046</name>
</gene>
<evidence type="ECO:0000256" key="5">
    <source>
        <dbReference type="ARBA" id="ARBA00022968"/>
    </source>
</evidence>
<comment type="subcellular location">
    <subcellularLocation>
        <location evidence="1">Golgi apparatus membrane</location>
        <topology evidence="1">Single-pass type II membrane protein</topology>
    </subcellularLocation>
</comment>
<dbReference type="GO" id="GO:0009247">
    <property type="term" value="P:glycolipid biosynthetic process"/>
    <property type="evidence" value="ECO:0007669"/>
    <property type="project" value="InterPro"/>
</dbReference>
<dbReference type="PANTHER" id="PTHR14647">
    <property type="entry name" value="GALACTOSE-3-O-SULFOTRANSFERASE"/>
    <property type="match status" value="1"/>
</dbReference>
<evidence type="ECO:0000256" key="9">
    <source>
        <dbReference type="ARBA" id="ARBA00023180"/>
    </source>
</evidence>
<dbReference type="Proteomes" id="UP000023152">
    <property type="component" value="Unassembled WGS sequence"/>
</dbReference>
<organism evidence="11 12">
    <name type="scientific">Reticulomyxa filosa</name>
    <dbReference type="NCBI Taxonomy" id="46433"/>
    <lineage>
        <taxon>Eukaryota</taxon>
        <taxon>Sar</taxon>
        <taxon>Rhizaria</taxon>
        <taxon>Retaria</taxon>
        <taxon>Foraminifera</taxon>
        <taxon>Monothalamids</taxon>
        <taxon>Reticulomyxidae</taxon>
        <taxon>Reticulomyxa</taxon>
    </lineage>
</organism>
<keyword evidence="7" id="KW-0333">Golgi apparatus</keyword>
<sequence length="359" mass="42845">MFTFEEYLQVNFEILQSDLEKEDFVFVTCVREPMSLFLSWYYYFFYPKHHKQVSLEHFLGAYVSDELEVTVNEPTFLQQRMNQYVKELSSIWSLSNQLLLPNHTLRHWFDNVSIAQEYIDKYVDNDDLRFVYIVLERFDESLIVLKHILDCEYIDLVYLKMHASNEQLRGFYRFDGLFVPKTPAIQLLDPLVQRKIRALQGKSSFLLYDAAVQRLDRQLKYLQLYRNVNVTQELVTFRCVQNALSHLCNQVHANLMCIELCEQMAVIDIEQYFAFVHSSTFPIVAPFHSWYRSQRNNRTRCSKWNFQKLRRQRSNTSRNFTTVPGSHRSASFLSPKPNKHLFPLDHPFQQNKHSKAAYL</sequence>
<proteinExistence type="inferred from homology"/>
<accession>X6NL27</accession>
<dbReference type="InterPro" id="IPR009729">
    <property type="entry name" value="Gal-3-0_sulfotransfrase"/>
</dbReference>
<keyword evidence="6" id="KW-1133">Transmembrane helix</keyword>
<comment type="similarity">
    <text evidence="2">Belongs to the galactose-3-O-sulfotransferase family.</text>
</comment>
<evidence type="ECO:0000256" key="2">
    <source>
        <dbReference type="ARBA" id="ARBA00008124"/>
    </source>
</evidence>
<evidence type="ECO:0000256" key="3">
    <source>
        <dbReference type="ARBA" id="ARBA00022679"/>
    </source>
</evidence>
<keyword evidence="3 11" id="KW-0808">Transferase</keyword>
<evidence type="ECO:0000256" key="4">
    <source>
        <dbReference type="ARBA" id="ARBA00022692"/>
    </source>
</evidence>
<keyword evidence="4" id="KW-0812">Transmembrane</keyword>
<comment type="caution">
    <text evidence="11">The sequence shown here is derived from an EMBL/GenBank/DDBJ whole genome shotgun (WGS) entry which is preliminary data.</text>
</comment>
<dbReference type="GO" id="GO:0001733">
    <property type="term" value="F:galactosylceramide sulfotransferase activity"/>
    <property type="evidence" value="ECO:0007669"/>
    <property type="project" value="InterPro"/>
</dbReference>
<name>X6NL27_RETFI</name>
<dbReference type="EMBL" id="ASPP01008095">
    <property type="protein sequence ID" value="ETO26092.1"/>
    <property type="molecule type" value="Genomic_DNA"/>
</dbReference>
<dbReference type="AlphaFoldDB" id="X6NL27"/>
<keyword evidence="12" id="KW-1185">Reference proteome</keyword>
<evidence type="ECO:0000256" key="7">
    <source>
        <dbReference type="ARBA" id="ARBA00023034"/>
    </source>
</evidence>
<keyword evidence="8" id="KW-0472">Membrane</keyword>
<keyword evidence="9" id="KW-0325">Glycoprotein</keyword>
<evidence type="ECO:0000313" key="11">
    <source>
        <dbReference type="EMBL" id="ETO26092.1"/>
    </source>
</evidence>
<feature type="region of interest" description="Disordered" evidence="10">
    <location>
        <begin position="315"/>
        <end position="334"/>
    </location>
</feature>
<evidence type="ECO:0000256" key="8">
    <source>
        <dbReference type="ARBA" id="ARBA00023136"/>
    </source>
</evidence>
<evidence type="ECO:0000256" key="1">
    <source>
        <dbReference type="ARBA" id="ARBA00004323"/>
    </source>
</evidence>
<reference evidence="11 12" key="1">
    <citation type="journal article" date="2013" name="Curr. Biol.">
        <title>The Genome of the Foraminiferan Reticulomyxa filosa.</title>
        <authorList>
            <person name="Glockner G."/>
            <person name="Hulsmann N."/>
            <person name="Schleicher M."/>
            <person name="Noegel A.A."/>
            <person name="Eichinger L."/>
            <person name="Gallinger C."/>
            <person name="Pawlowski J."/>
            <person name="Sierra R."/>
            <person name="Euteneuer U."/>
            <person name="Pillet L."/>
            <person name="Moustafa A."/>
            <person name="Platzer M."/>
            <person name="Groth M."/>
            <person name="Szafranski K."/>
            <person name="Schliwa M."/>
        </authorList>
    </citation>
    <scope>NUCLEOTIDE SEQUENCE [LARGE SCALE GENOMIC DNA]</scope>
</reference>
<protein>
    <submittedName>
        <fullName evidence="11">Galactose-3-O-sulfotransferase</fullName>
    </submittedName>
</protein>